<evidence type="ECO:0000256" key="2">
    <source>
        <dbReference type="ARBA" id="ARBA00022517"/>
    </source>
</evidence>
<dbReference type="InterPro" id="IPR028998">
    <property type="entry name" value="RimP_C"/>
</dbReference>
<comment type="function">
    <text evidence="3">Required for maturation of 30S ribosomal subunits.</text>
</comment>
<accession>A0A1S7LM69</accession>
<sequence>MSDITLKVEELAQQAADTEASEVVDVSYRREGHGWVVRVLVDKLPTEAGEEQHINLDACSRVSRQLASLLEVHDVIPNAYNLEVSSPGIERPLKKEQDFDRFAGRQVEIRTFQPISEGLSTPSKKVEGQLVGMREGMVEVLVENNTVTIPWAQVSKAKLTFDFKSGTNRK</sequence>
<feature type="domain" description="Ribosome maturation factor RimP N-terminal" evidence="4">
    <location>
        <begin position="14"/>
        <end position="90"/>
    </location>
</feature>
<reference evidence="6" key="1">
    <citation type="submission" date="2015-04" db="EMBL/GenBank/DDBJ databases">
        <authorList>
            <person name="Syromyatnikov M.Y."/>
            <person name="Popov V.N."/>
        </authorList>
    </citation>
    <scope>NUCLEOTIDE SEQUENCE</scope>
    <source>
        <strain evidence="6">MO-1</strain>
    </source>
</reference>
<evidence type="ECO:0000259" key="4">
    <source>
        <dbReference type="Pfam" id="PF02576"/>
    </source>
</evidence>
<proteinExistence type="inferred from homology"/>
<dbReference type="InterPro" id="IPR003728">
    <property type="entry name" value="Ribosome_maturation_RimP"/>
</dbReference>
<dbReference type="SUPFAM" id="SSF75420">
    <property type="entry name" value="YhbC-like, N-terminal domain"/>
    <property type="match status" value="1"/>
</dbReference>
<name>A0A1S7LM69_MAGMO</name>
<dbReference type="GO" id="GO:0000028">
    <property type="term" value="P:ribosomal small subunit assembly"/>
    <property type="evidence" value="ECO:0007669"/>
    <property type="project" value="TreeGrafter"/>
</dbReference>
<dbReference type="GO" id="GO:0005829">
    <property type="term" value="C:cytosol"/>
    <property type="evidence" value="ECO:0007669"/>
    <property type="project" value="TreeGrafter"/>
</dbReference>
<dbReference type="InterPro" id="IPR028989">
    <property type="entry name" value="RimP_N"/>
</dbReference>
<gene>
    <name evidence="3" type="primary">rimP</name>
    <name evidence="6" type="ORF">MAGMO_3615</name>
</gene>
<keyword evidence="2 3" id="KW-0690">Ribosome biogenesis</keyword>
<dbReference type="SUPFAM" id="SSF74942">
    <property type="entry name" value="YhbC-like, C-terminal domain"/>
    <property type="match status" value="1"/>
</dbReference>
<feature type="domain" description="Ribosome maturation factor RimP C-terminal" evidence="5">
    <location>
        <begin position="93"/>
        <end position="163"/>
    </location>
</feature>
<evidence type="ECO:0000313" key="6">
    <source>
        <dbReference type="EMBL" id="CRH07748.1"/>
    </source>
</evidence>
<organism evidence="6">
    <name type="scientific">Magnetococcus massalia (strain MO-1)</name>
    <dbReference type="NCBI Taxonomy" id="451514"/>
    <lineage>
        <taxon>Bacteria</taxon>
        <taxon>Pseudomonadati</taxon>
        <taxon>Pseudomonadota</taxon>
        <taxon>Magnetococcia</taxon>
        <taxon>Magnetococcales</taxon>
        <taxon>Magnetococcaceae</taxon>
        <taxon>Magnetococcus</taxon>
    </lineage>
</organism>
<dbReference type="Gene3D" id="2.30.30.180">
    <property type="entry name" value="Ribosome maturation factor RimP, C-terminal domain"/>
    <property type="match status" value="1"/>
</dbReference>
<evidence type="ECO:0000256" key="1">
    <source>
        <dbReference type="ARBA" id="ARBA00022490"/>
    </source>
</evidence>
<dbReference type="FunFam" id="3.30.300.70:FF:000001">
    <property type="entry name" value="Ribosome maturation factor RimP"/>
    <property type="match status" value="1"/>
</dbReference>
<dbReference type="Pfam" id="PF02576">
    <property type="entry name" value="RimP_N"/>
    <property type="match status" value="1"/>
</dbReference>
<dbReference type="Gene3D" id="3.30.300.70">
    <property type="entry name" value="RimP-like superfamily, N-terminal"/>
    <property type="match status" value="1"/>
</dbReference>
<dbReference type="EMBL" id="LO017727">
    <property type="protein sequence ID" value="CRH07748.1"/>
    <property type="molecule type" value="Genomic_DNA"/>
</dbReference>
<dbReference type="Pfam" id="PF17384">
    <property type="entry name" value="DUF150_C"/>
    <property type="match status" value="1"/>
</dbReference>
<dbReference type="InterPro" id="IPR036847">
    <property type="entry name" value="RimP_C_sf"/>
</dbReference>
<dbReference type="CDD" id="cd01734">
    <property type="entry name" value="YlxS_C"/>
    <property type="match status" value="1"/>
</dbReference>
<dbReference type="HAMAP" id="MF_01077">
    <property type="entry name" value="RimP"/>
    <property type="match status" value="1"/>
</dbReference>
<dbReference type="GO" id="GO:0006412">
    <property type="term" value="P:translation"/>
    <property type="evidence" value="ECO:0007669"/>
    <property type="project" value="TreeGrafter"/>
</dbReference>
<evidence type="ECO:0000256" key="3">
    <source>
        <dbReference type="HAMAP-Rule" id="MF_01077"/>
    </source>
</evidence>
<comment type="subcellular location">
    <subcellularLocation>
        <location evidence="3">Cytoplasm</location>
    </subcellularLocation>
</comment>
<dbReference type="PANTHER" id="PTHR33867:SF1">
    <property type="entry name" value="RIBOSOME MATURATION FACTOR RIMP"/>
    <property type="match status" value="1"/>
</dbReference>
<dbReference type="PANTHER" id="PTHR33867">
    <property type="entry name" value="RIBOSOME MATURATION FACTOR RIMP"/>
    <property type="match status" value="1"/>
</dbReference>
<comment type="similarity">
    <text evidence="3">Belongs to the RimP family.</text>
</comment>
<dbReference type="AlphaFoldDB" id="A0A1S7LM69"/>
<protein>
    <recommendedName>
        <fullName evidence="3">Ribosome maturation factor RimP</fullName>
    </recommendedName>
</protein>
<keyword evidence="1 3" id="KW-0963">Cytoplasm</keyword>
<evidence type="ECO:0000259" key="5">
    <source>
        <dbReference type="Pfam" id="PF17384"/>
    </source>
</evidence>
<dbReference type="InterPro" id="IPR035956">
    <property type="entry name" value="RimP_N_sf"/>
</dbReference>